<proteinExistence type="predicted"/>
<gene>
    <name evidence="1" type="ORF">ACHAWO_013118</name>
</gene>
<dbReference type="AlphaFoldDB" id="A0ABD3MYW1"/>
<evidence type="ECO:0000313" key="2">
    <source>
        <dbReference type="Proteomes" id="UP001530400"/>
    </source>
</evidence>
<dbReference type="Proteomes" id="UP001530400">
    <property type="component" value="Unassembled WGS sequence"/>
</dbReference>
<feature type="non-terminal residue" evidence="1">
    <location>
        <position position="1"/>
    </location>
</feature>
<evidence type="ECO:0000313" key="1">
    <source>
        <dbReference type="EMBL" id="KAL3769098.1"/>
    </source>
</evidence>
<comment type="caution">
    <text evidence="1">The sequence shown here is derived from an EMBL/GenBank/DDBJ whole genome shotgun (WGS) entry which is preliminary data.</text>
</comment>
<organism evidence="1 2">
    <name type="scientific">Cyclotella atomus</name>
    <dbReference type="NCBI Taxonomy" id="382360"/>
    <lineage>
        <taxon>Eukaryota</taxon>
        <taxon>Sar</taxon>
        <taxon>Stramenopiles</taxon>
        <taxon>Ochrophyta</taxon>
        <taxon>Bacillariophyta</taxon>
        <taxon>Coscinodiscophyceae</taxon>
        <taxon>Thalassiosirophycidae</taxon>
        <taxon>Stephanodiscales</taxon>
        <taxon>Stephanodiscaceae</taxon>
        <taxon>Cyclotella</taxon>
    </lineage>
</organism>
<protein>
    <submittedName>
        <fullName evidence="1">Uncharacterized protein</fullName>
    </submittedName>
</protein>
<sequence>REHGNISITKGRVQRLRGLRTKSSLYKVIVAFYTSSAPLGSFCQQSYLASRLLGTRWYLKGFEF</sequence>
<keyword evidence="2" id="KW-1185">Reference proteome</keyword>
<accession>A0ABD3MYW1</accession>
<name>A0ABD3MYW1_9STRA</name>
<reference evidence="1 2" key="1">
    <citation type="submission" date="2024-10" db="EMBL/GenBank/DDBJ databases">
        <title>Updated reference genomes for cyclostephanoid diatoms.</title>
        <authorList>
            <person name="Roberts W.R."/>
            <person name="Alverson A.J."/>
        </authorList>
    </citation>
    <scope>NUCLEOTIDE SEQUENCE [LARGE SCALE GENOMIC DNA]</scope>
    <source>
        <strain evidence="1 2">AJA010-31</strain>
    </source>
</reference>
<dbReference type="EMBL" id="JALLPJ020001337">
    <property type="protein sequence ID" value="KAL3769098.1"/>
    <property type="molecule type" value="Genomic_DNA"/>
</dbReference>